<comment type="caution">
    <text evidence="4">The sequence shown here is derived from an EMBL/GenBank/DDBJ whole genome shotgun (WGS) entry which is preliminary data.</text>
</comment>
<evidence type="ECO:0000259" key="3">
    <source>
        <dbReference type="PROSITE" id="PS51186"/>
    </source>
</evidence>
<name>A0A6L7AB99_LEULA</name>
<dbReference type="InterPro" id="IPR000182">
    <property type="entry name" value="GNAT_dom"/>
</dbReference>
<dbReference type="GO" id="GO:0016747">
    <property type="term" value="F:acyltransferase activity, transferring groups other than amino-acyl groups"/>
    <property type="evidence" value="ECO:0007669"/>
    <property type="project" value="InterPro"/>
</dbReference>
<dbReference type="PANTHER" id="PTHR43877">
    <property type="entry name" value="AMINOALKYLPHOSPHONATE N-ACETYLTRANSFERASE-RELATED-RELATED"/>
    <property type="match status" value="1"/>
</dbReference>
<evidence type="ECO:0000256" key="2">
    <source>
        <dbReference type="ARBA" id="ARBA00023315"/>
    </source>
</evidence>
<evidence type="ECO:0000313" key="5">
    <source>
        <dbReference type="Proteomes" id="UP000478636"/>
    </source>
</evidence>
<evidence type="ECO:0000256" key="1">
    <source>
        <dbReference type="ARBA" id="ARBA00022679"/>
    </source>
</evidence>
<accession>A0A6L7AB99</accession>
<proteinExistence type="predicted"/>
<reference evidence="4 5" key="1">
    <citation type="submission" date="2019-12" db="EMBL/GenBank/DDBJ databases">
        <title>Complete genome sequence of Leuconostoc lactis strain AVN1 provides insights into metabolic potential.</title>
        <authorList>
            <person name="Besrour N."/>
            <person name="Najjari A."/>
            <person name="Fhoula I."/>
            <person name="Jaballah S."/>
            <person name="Klibi N."/>
            <person name="Ouzari H.I."/>
        </authorList>
    </citation>
    <scope>NUCLEOTIDE SEQUENCE [LARGE SCALE GENOMIC DNA]</scope>
    <source>
        <strain evidence="4 5">AVN1</strain>
    </source>
</reference>
<organism evidence="4 5">
    <name type="scientific">Leuconostoc lactis</name>
    <dbReference type="NCBI Taxonomy" id="1246"/>
    <lineage>
        <taxon>Bacteria</taxon>
        <taxon>Bacillati</taxon>
        <taxon>Bacillota</taxon>
        <taxon>Bacilli</taxon>
        <taxon>Lactobacillales</taxon>
        <taxon>Lactobacillaceae</taxon>
        <taxon>Leuconostoc</taxon>
    </lineage>
</organism>
<dbReference type="AlphaFoldDB" id="A0A6L7AB99"/>
<keyword evidence="1 4" id="KW-0808">Transferase</keyword>
<dbReference type="CDD" id="cd04301">
    <property type="entry name" value="NAT_SF"/>
    <property type="match status" value="1"/>
</dbReference>
<evidence type="ECO:0000313" key="4">
    <source>
        <dbReference type="EMBL" id="MWN20793.1"/>
    </source>
</evidence>
<gene>
    <name evidence="4" type="ORF">GQS40_03780</name>
</gene>
<dbReference type="RefSeq" id="WP_029509088.1">
    <property type="nucleotide sequence ID" value="NZ_DAITWI010000001.1"/>
</dbReference>
<dbReference type="SUPFAM" id="SSF55729">
    <property type="entry name" value="Acyl-CoA N-acyltransferases (Nat)"/>
    <property type="match status" value="1"/>
</dbReference>
<keyword evidence="2" id="KW-0012">Acyltransferase</keyword>
<dbReference type="Pfam" id="PF00583">
    <property type="entry name" value="Acetyltransf_1"/>
    <property type="match status" value="1"/>
</dbReference>
<dbReference type="Gene3D" id="3.40.630.30">
    <property type="match status" value="1"/>
</dbReference>
<dbReference type="PROSITE" id="PS51186">
    <property type="entry name" value="GNAT"/>
    <property type="match status" value="1"/>
</dbReference>
<dbReference type="InterPro" id="IPR016181">
    <property type="entry name" value="Acyl_CoA_acyltransferase"/>
</dbReference>
<feature type="domain" description="N-acetyltransferase" evidence="3">
    <location>
        <begin position="11"/>
        <end position="163"/>
    </location>
</feature>
<dbReference type="InterPro" id="IPR050832">
    <property type="entry name" value="Bact_Acetyltransf"/>
</dbReference>
<dbReference type="Proteomes" id="UP000478636">
    <property type="component" value="Unassembled WGS sequence"/>
</dbReference>
<sequence length="163" mass="17734">MTFDLTQPIAFELAEASLERAAEWQALIHQLMTETDTFLVTSVRDGDVIPEVSDGPAITLLLIAEQGTLNLPVGIGSIENGEVGMAILAQFHGAGLGQSLLTALLDWAEHVGLDQVWLDVQQDNYPAQHIYQKFGFQAVDEPVAIVLPNGRATQLQRMVKDLA</sequence>
<dbReference type="EMBL" id="WSZI01000013">
    <property type="protein sequence ID" value="MWN20793.1"/>
    <property type="molecule type" value="Genomic_DNA"/>
</dbReference>
<dbReference type="PANTHER" id="PTHR43877:SF2">
    <property type="entry name" value="AMINOALKYLPHOSPHONATE N-ACETYLTRANSFERASE-RELATED"/>
    <property type="match status" value="1"/>
</dbReference>
<protein>
    <submittedName>
        <fullName evidence="4">GNAT family N-acetyltransferase</fullName>
    </submittedName>
</protein>